<dbReference type="Proteomes" id="UP000694001">
    <property type="component" value="Chromosome"/>
</dbReference>
<feature type="domain" description="Penicillin-binding protein transpeptidase" evidence="15">
    <location>
        <begin position="345"/>
        <end position="611"/>
    </location>
</feature>
<dbReference type="GO" id="GO:0030288">
    <property type="term" value="C:outer membrane-bounded periplasmic space"/>
    <property type="evidence" value="ECO:0007669"/>
    <property type="project" value="TreeGrafter"/>
</dbReference>
<feature type="domain" description="Glycosyl transferase family 51" evidence="16">
    <location>
        <begin position="97"/>
        <end position="260"/>
    </location>
</feature>
<evidence type="ECO:0000256" key="1">
    <source>
        <dbReference type="ARBA" id="ARBA00004752"/>
    </source>
</evidence>
<comment type="catalytic activity">
    <reaction evidence="12">
        <text>[GlcNAc-(1-&gt;4)-Mur2Ac(oyl-L-Ala-gamma-D-Glu-L-Lys-D-Ala-D-Ala)](n)-di-trans,octa-cis-undecaprenyl diphosphate + beta-D-GlcNAc-(1-&gt;4)-Mur2Ac(oyl-L-Ala-gamma-D-Glu-L-Lys-D-Ala-D-Ala)-di-trans,octa-cis-undecaprenyl diphosphate = [GlcNAc-(1-&gt;4)-Mur2Ac(oyl-L-Ala-gamma-D-Glu-L-Lys-D-Ala-D-Ala)](n+1)-di-trans,octa-cis-undecaprenyl diphosphate + di-trans,octa-cis-undecaprenyl diphosphate + H(+)</text>
        <dbReference type="Rhea" id="RHEA:23708"/>
        <dbReference type="Rhea" id="RHEA-COMP:9602"/>
        <dbReference type="Rhea" id="RHEA-COMP:9603"/>
        <dbReference type="ChEBI" id="CHEBI:15378"/>
        <dbReference type="ChEBI" id="CHEBI:58405"/>
        <dbReference type="ChEBI" id="CHEBI:60033"/>
        <dbReference type="ChEBI" id="CHEBI:78435"/>
        <dbReference type="EC" id="2.4.99.28"/>
    </reaction>
</comment>
<dbReference type="InterPro" id="IPR001264">
    <property type="entry name" value="Glyco_trans_51"/>
</dbReference>
<dbReference type="GO" id="GO:0009002">
    <property type="term" value="F:serine-type D-Ala-D-Ala carboxypeptidase activity"/>
    <property type="evidence" value="ECO:0007669"/>
    <property type="project" value="UniProtKB-EC"/>
</dbReference>
<evidence type="ECO:0000256" key="9">
    <source>
        <dbReference type="ARBA" id="ARBA00023268"/>
    </source>
</evidence>
<evidence type="ECO:0000259" key="16">
    <source>
        <dbReference type="Pfam" id="PF00912"/>
    </source>
</evidence>
<gene>
    <name evidence="17" type="ORF">KO353_09335</name>
</gene>
<evidence type="ECO:0000256" key="2">
    <source>
        <dbReference type="ARBA" id="ARBA00007090"/>
    </source>
</evidence>
<proteinExistence type="inferred from homology"/>
<keyword evidence="6" id="KW-0378">Hydrolase</keyword>
<evidence type="ECO:0000256" key="5">
    <source>
        <dbReference type="ARBA" id="ARBA00022679"/>
    </source>
</evidence>
<comment type="pathway">
    <text evidence="1">Cell wall biogenesis; peptidoglycan biosynthesis.</text>
</comment>
<dbReference type="GO" id="GO:0009252">
    <property type="term" value="P:peptidoglycan biosynthetic process"/>
    <property type="evidence" value="ECO:0007669"/>
    <property type="project" value="UniProtKB-KW"/>
</dbReference>
<dbReference type="RefSeq" id="WP_218284390.1">
    <property type="nucleotide sequence ID" value="NZ_CP076448.1"/>
</dbReference>
<protein>
    <submittedName>
        <fullName evidence="17">PBP1A family penicillin-binding protein</fullName>
    </submittedName>
</protein>
<sequence>MARAKAKARVRSPIAVTSGGERGRRRAAAAPRPRRYRALRLAVLALLWSGILGAALVVWLVWDLPRPETALAATRRPSITLLDAAGGVVAHSGDLYGETVMPRDLPRHVVAAVLATEDRRFYHHFGLDPIALARAAVANLAAGRVVQGGSTITQQVAKNLFLTPERSLRRKGQEALLALWLERRFTKDEILAIWLNRTYLGAGTYGIDAAARAYFGVPARALTVWQAAVLAGLPKAPSRLNPRVNPEAAIARGREAIDNMVAAGWLTEAEAARAKAEAARGFAAAPPRGRNAFASWAESRLGPIESAGGAVTLRTTLDPRLQAAAERALGAVLAGEGARLGAGQGAVVAVRAATGAVLAMVGERDGSAGGFNRAVAAERQPGSAFKPFIWLAALEAGLTPETVVEDAPLTIGSWRPENIDGRYRGPVTLAEALAQSLNTVAVRLALQVGLPRVTAAARRAGLTGEIPRDATAALGSGSAGLLELAVAYATFANGGRLVVPHGVVSAEADGVTVWRRQGGAVPVIAPEHAAAMAAMLREVVSRGTGRAAALPGRVVAGKTGTTSDFRDAWFLGWVDDSEGPVVIGVWVGNDDNAPMRGVTGGSLPGRIFREVAASVR</sequence>
<evidence type="ECO:0000313" key="17">
    <source>
        <dbReference type="EMBL" id="QXM23531.1"/>
    </source>
</evidence>
<evidence type="ECO:0000256" key="8">
    <source>
        <dbReference type="ARBA" id="ARBA00022984"/>
    </source>
</evidence>
<evidence type="ECO:0000256" key="13">
    <source>
        <dbReference type="SAM" id="MobiDB-lite"/>
    </source>
</evidence>
<dbReference type="EMBL" id="CP076448">
    <property type="protein sequence ID" value="QXM23531.1"/>
    <property type="molecule type" value="Genomic_DNA"/>
</dbReference>
<comment type="catalytic activity">
    <reaction evidence="11">
        <text>Preferential cleavage: (Ac)2-L-Lys-D-Ala-|-D-Ala. Also transpeptidation of peptidyl-alanyl moieties that are N-acyl substituents of D-alanine.</text>
        <dbReference type="EC" id="3.4.16.4"/>
    </reaction>
</comment>
<keyword evidence="5" id="KW-0808">Transferase</keyword>
<keyword evidence="10" id="KW-0961">Cell wall biogenesis/degradation</keyword>
<evidence type="ECO:0000256" key="3">
    <source>
        <dbReference type="ARBA" id="ARBA00007739"/>
    </source>
</evidence>
<keyword evidence="14" id="KW-0812">Transmembrane</keyword>
<evidence type="ECO:0000256" key="4">
    <source>
        <dbReference type="ARBA" id="ARBA00022645"/>
    </source>
</evidence>
<evidence type="ECO:0000256" key="6">
    <source>
        <dbReference type="ARBA" id="ARBA00022801"/>
    </source>
</evidence>
<reference evidence="17" key="1">
    <citation type="submission" date="2021-06" db="EMBL/GenBank/DDBJ databases">
        <title>Elioraea tepida, sp. nov., a moderately thermophilic aerobic anoxygenic phototrophic bacterium isolated from an alkaline siliceous hot spring mat community in Yellowstone National Park, WY, USA.</title>
        <authorList>
            <person name="Saini M.K."/>
            <person name="Yoshida S."/>
            <person name="Sebastian A."/>
            <person name="Hirose S."/>
            <person name="Hara E."/>
            <person name="Tamaki H."/>
            <person name="Soulier N.T."/>
            <person name="Albert I."/>
            <person name="Hanada S."/>
            <person name="Bryant D.A."/>
            <person name="Tank M."/>
        </authorList>
    </citation>
    <scope>NUCLEOTIDE SEQUENCE</scope>
    <source>
        <strain evidence="17">MS-P2</strain>
    </source>
</reference>
<dbReference type="NCBIfam" id="TIGR02074">
    <property type="entry name" value="PBP_1a_fam"/>
    <property type="match status" value="1"/>
</dbReference>
<evidence type="ECO:0000256" key="12">
    <source>
        <dbReference type="ARBA" id="ARBA00049902"/>
    </source>
</evidence>
<dbReference type="GO" id="GO:0008955">
    <property type="term" value="F:peptidoglycan glycosyltransferase activity"/>
    <property type="evidence" value="ECO:0007669"/>
    <property type="project" value="UniProtKB-EC"/>
</dbReference>
<keyword evidence="14" id="KW-0472">Membrane</keyword>
<name>A0A975YIH2_9PROT</name>
<evidence type="ECO:0000256" key="14">
    <source>
        <dbReference type="SAM" id="Phobius"/>
    </source>
</evidence>
<keyword evidence="8" id="KW-0573">Peptidoglycan synthesis</keyword>
<keyword evidence="9" id="KW-0511">Multifunctional enzyme</keyword>
<comment type="similarity">
    <text evidence="3">In the N-terminal section; belongs to the glycosyltransferase 51 family.</text>
</comment>
<dbReference type="InterPro" id="IPR001460">
    <property type="entry name" value="PCN-bd_Tpept"/>
</dbReference>
<dbReference type="FunFam" id="1.10.3810.10:FF:000001">
    <property type="entry name" value="Penicillin-binding protein 1A"/>
    <property type="match status" value="1"/>
</dbReference>
<feature type="region of interest" description="Disordered" evidence="13">
    <location>
        <begin position="1"/>
        <end position="29"/>
    </location>
</feature>
<organism evidence="17 18">
    <name type="scientific">Elioraea tepida</name>
    <dbReference type="NCBI Taxonomy" id="2843330"/>
    <lineage>
        <taxon>Bacteria</taxon>
        <taxon>Pseudomonadati</taxon>
        <taxon>Pseudomonadota</taxon>
        <taxon>Alphaproteobacteria</taxon>
        <taxon>Acetobacterales</taxon>
        <taxon>Elioraeaceae</taxon>
        <taxon>Elioraea</taxon>
    </lineage>
</organism>
<dbReference type="PANTHER" id="PTHR32282">
    <property type="entry name" value="BINDING PROTEIN TRANSPEPTIDASE, PUTATIVE-RELATED"/>
    <property type="match status" value="1"/>
</dbReference>
<dbReference type="PANTHER" id="PTHR32282:SF33">
    <property type="entry name" value="PEPTIDOGLYCAN GLYCOSYLTRANSFERASE"/>
    <property type="match status" value="1"/>
</dbReference>
<keyword evidence="7" id="KW-0133">Cell shape</keyword>
<comment type="similarity">
    <text evidence="2">In the C-terminal section; belongs to the transpeptidase family.</text>
</comment>
<dbReference type="AlphaFoldDB" id="A0A975YIH2"/>
<keyword evidence="14" id="KW-1133">Transmembrane helix</keyword>
<dbReference type="GO" id="GO:0071555">
    <property type="term" value="P:cell wall organization"/>
    <property type="evidence" value="ECO:0007669"/>
    <property type="project" value="UniProtKB-KW"/>
</dbReference>
<dbReference type="KEGG" id="elio:KO353_09335"/>
<dbReference type="GO" id="GO:0008658">
    <property type="term" value="F:penicillin binding"/>
    <property type="evidence" value="ECO:0007669"/>
    <property type="project" value="InterPro"/>
</dbReference>
<keyword evidence="18" id="KW-1185">Reference proteome</keyword>
<dbReference type="GO" id="GO:0008360">
    <property type="term" value="P:regulation of cell shape"/>
    <property type="evidence" value="ECO:0007669"/>
    <property type="project" value="UniProtKB-KW"/>
</dbReference>
<feature type="transmembrane region" description="Helical" evidence="14">
    <location>
        <begin position="41"/>
        <end position="62"/>
    </location>
</feature>
<evidence type="ECO:0000256" key="11">
    <source>
        <dbReference type="ARBA" id="ARBA00034000"/>
    </source>
</evidence>
<evidence type="ECO:0000256" key="10">
    <source>
        <dbReference type="ARBA" id="ARBA00023316"/>
    </source>
</evidence>
<evidence type="ECO:0000259" key="15">
    <source>
        <dbReference type="Pfam" id="PF00905"/>
    </source>
</evidence>
<keyword evidence="4" id="KW-0121">Carboxypeptidase</keyword>
<evidence type="ECO:0000313" key="18">
    <source>
        <dbReference type="Proteomes" id="UP000694001"/>
    </source>
</evidence>
<feature type="compositionally biased region" description="Basic residues" evidence="13">
    <location>
        <begin position="1"/>
        <end position="10"/>
    </location>
</feature>
<dbReference type="InterPro" id="IPR050396">
    <property type="entry name" value="Glycosyltr_51/Transpeptidase"/>
</dbReference>
<accession>A0A975YIH2</accession>
<dbReference type="Pfam" id="PF00912">
    <property type="entry name" value="Transgly"/>
    <property type="match status" value="1"/>
</dbReference>
<dbReference type="Pfam" id="PF00905">
    <property type="entry name" value="Transpeptidase"/>
    <property type="match status" value="1"/>
</dbReference>
<evidence type="ECO:0000256" key="7">
    <source>
        <dbReference type="ARBA" id="ARBA00022960"/>
    </source>
</evidence>
<keyword evidence="4" id="KW-0645">Protease</keyword>